<proteinExistence type="predicted"/>
<dbReference type="AlphaFoldDB" id="A0A6J6X3M5"/>
<accession>A0A6J6X3M5</accession>
<reference evidence="1" key="1">
    <citation type="submission" date="2020-05" db="EMBL/GenBank/DDBJ databases">
        <authorList>
            <person name="Chiriac C."/>
            <person name="Salcher M."/>
            <person name="Ghai R."/>
            <person name="Kavagutti S V."/>
        </authorList>
    </citation>
    <scope>NUCLEOTIDE SEQUENCE</scope>
</reference>
<sequence length="29" mass="2953">MTLLPIVGAHESKIGAGMRDFAIPLSGIG</sequence>
<dbReference type="EMBL" id="CAFAAD010000040">
    <property type="protein sequence ID" value="CAB4789846.1"/>
    <property type="molecule type" value="Genomic_DNA"/>
</dbReference>
<protein>
    <submittedName>
        <fullName evidence="1">Unannotated protein</fullName>
    </submittedName>
</protein>
<name>A0A6J6X3M5_9ZZZZ</name>
<organism evidence="1">
    <name type="scientific">freshwater metagenome</name>
    <dbReference type="NCBI Taxonomy" id="449393"/>
    <lineage>
        <taxon>unclassified sequences</taxon>
        <taxon>metagenomes</taxon>
        <taxon>ecological metagenomes</taxon>
    </lineage>
</organism>
<gene>
    <name evidence="1" type="ORF">UFOPK2969_00705</name>
</gene>
<evidence type="ECO:0000313" key="1">
    <source>
        <dbReference type="EMBL" id="CAB4789846.1"/>
    </source>
</evidence>